<dbReference type="EMBL" id="HACA01008008">
    <property type="protein sequence ID" value="CDW25369.1"/>
    <property type="molecule type" value="Transcribed_RNA"/>
</dbReference>
<reference evidence="1" key="1">
    <citation type="submission" date="2014-05" db="EMBL/GenBank/DDBJ databases">
        <authorList>
            <person name="Chronopoulou M."/>
        </authorList>
    </citation>
    <scope>NUCLEOTIDE SEQUENCE</scope>
    <source>
        <tissue evidence="1">Whole organism</tissue>
    </source>
</reference>
<sequence length="40" mass="4641">MEGSFILMFTSRSVIMTSGLLQNHRILLHIRTKELHKTTV</sequence>
<organism evidence="1">
    <name type="scientific">Lepeophtheirus salmonis</name>
    <name type="common">Salmon louse</name>
    <name type="synonym">Caligus salmonis</name>
    <dbReference type="NCBI Taxonomy" id="72036"/>
    <lineage>
        <taxon>Eukaryota</taxon>
        <taxon>Metazoa</taxon>
        <taxon>Ecdysozoa</taxon>
        <taxon>Arthropoda</taxon>
        <taxon>Crustacea</taxon>
        <taxon>Multicrustacea</taxon>
        <taxon>Hexanauplia</taxon>
        <taxon>Copepoda</taxon>
        <taxon>Siphonostomatoida</taxon>
        <taxon>Caligidae</taxon>
        <taxon>Lepeophtheirus</taxon>
    </lineage>
</organism>
<proteinExistence type="predicted"/>
<name>A0A0K2THJ9_LEPSM</name>
<protein>
    <submittedName>
        <fullName evidence="1">Uncharacterized protein</fullName>
    </submittedName>
</protein>
<dbReference type="AlphaFoldDB" id="A0A0K2THJ9"/>
<evidence type="ECO:0000313" key="1">
    <source>
        <dbReference type="EMBL" id="CDW25369.1"/>
    </source>
</evidence>
<accession>A0A0K2THJ9</accession>